<evidence type="ECO:0000313" key="9">
    <source>
        <dbReference type="Proteomes" id="UP001347796"/>
    </source>
</evidence>
<protein>
    <recommendedName>
        <fullName evidence="2">U11/U12 small nuclear ribonucleoprotein 35 kDa protein</fullName>
    </recommendedName>
    <alternativeName>
        <fullName evidence="4">U1 snRNP-binding protein homolog</fullName>
    </alternativeName>
</protein>
<dbReference type="Pfam" id="PF00076">
    <property type="entry name" value="RRM_1"/>
    <property type="match status" value="1"/>
</dbReference>
<dbReference type="GO" id="GO:0017069">
    <property type="term" value="F:snRNA binding"/>
    <property type="evidence" value="ECO:0007669"/>
    <property type="project" value="TreeGrafter"/>
</dbReference>
<keyword evidence="3" id="KW-0539">Nucleus</keyword>
<evidence type="ECO:0000256" key="4">
    <source>
        <dbReference type="ARBA" id="ARBA00031739"/>
    </source>
</evidence>
<reference evidence="8 9" key="1">
    <citation type="submission" date="2024-01" db="EMBL/GenBank/DDBJ databases">
        <title>The genome of the rayed Mediterranean limpet Patella caerulea (Linnaeus, 1758).</title>
        <authorList>
            <person name="Anh-Thu Weber A."/>
            <person name="Halstead-Nussloch G."/>
        </authorList>
    </citation>
    <scope>NUCLEOTIDE SEQUENCE [LARGE SCALE GENOMIC DNA]</scope>
    <source>
        <strain evidence="8">AATW-2023a</strain>
        <tissue evidence="8">Whole specimen</tissue>
    </source>
</reference>
<dbReference type="Proteomes" id="UP001347796">
    <property type="component" value="Unassembled WGS sequence"/>
</dbReference>
<dbReference type="SMART" id="SM00360">
    <property type="entry name" value="RRM"/>
    <property type="match status" value="1"/>
</dbReference>
<dbReference type="InterPro" id="IPR035979">
    <property type="entry name" value="RBD_domain_sf"/>
</dbReference>
<dbReference type="GO" id="GO:0071011">
    <property type="term" value="C:precatalytic spliceosome"/>
    <property type="evidence" value="ECO:0007669"/>
    <property type="project" value="TreeGrafter"/>
</dbReference>
<dbReference type="EMBL" id="JAZGQO010000008">
    <property type="protein sequence ID" value="KAK6179816.1"/>
    <property type="molecule type" value="Genomic_DNA"/>
</dbReference>
<feature type="domain" description="RRM" evidence="7">
    <location>
        <begin position="55"/>
        <end position="118"/>
    </location>
</feature>
<comment type="caution">
    <text evidence="8">The sequence shown here is derived from an EMBL/GenBank/DDBJ whole genome shotgun (WGS) entry which is preliminary data.</text>
</comment>
<feature type="region of interest" description="Disordered" evidence="6">
    <location>
        <begin position="190"/>
        <end position="234"/>
    </location>
</feature>
<dbReference type="GO" id="GO:0003729">
    <property type="term" value="F:mRNA binding"/>
    <property type="evidence" value="ECO:0007669"/>
    <property type="project" value="TreeGrafter"/>
</dbReference>
<dbReference type="InterPro" id="IPR051183">
    <property type="entry name" value="U1_U11-U12_snRNP_70-35kDa"/>
</dbReference>
<evidence type="ECO:0000256" key="1">
    <source>
        <dbReference type="ARBA" id="ARBA00004123"/>
    </source>
</evidence>
<keyword evidence="9" id="KW-1185">Reference proteome</keyword>
<name>A0AAN8PVA7_PATCE</name>
<accession>A0AAN8PVA7</accession>
<evidence type="ECO:0000256" key="6">
    <source>
        <dbReference type="SAM" id="MobiDB-lite"/>
    </source>
</evidence>
<dbReference type="GO" id="GO:0000398">
    <property type="term" value="P:mRNA splicing, via spliceosome"/>
    <property type="evidence" value="ECO:0007669"/>
    <property type="project" value="TreeGrafter"/>
</dbReference>
<evidence type="ECO:0000256" key="2">
    <source>
        <dbReference type="ARBA" id="ARBA00021080"/>
    </source>
</evidence>
<evidence type="ECO:0000256" key="5">
    <source>
        <dbReference type="PROSITE-ProRule" id="PRU00176"/>
    </source>
</evidence>
<evidence type="ECO:0000313" key="8">
    <source>
        <dbReference type="EMBL" id="KAK6179816.1"/>
    </source>
</evidence>
<gene>
    <name evidence="8" type="ORF">SNE40_012087</name>
</gene>
<dbReference type="FunFam" id="3.30.70.330:FF:000132">
    <property type="entry name" value="Small nuclear ribonucleoprotein U11/U12 subunit 35"/>
    <property type="match status" value="1"/>
</dbReference>
<feature type="compositionally biased region" description="Basic and acidic residues" evidence="6">
    <location>
        <begin position="210"/>
        <end position="234"/>
    </location>
</feature>
<dbReference type="Gene3D" id="3.30.70.330">
    <property type="match status" value="1"/>
</dbReference>
<evidence type="ECO:0000256" key="3">
    <source>
        <dbReference type="ARBA" id="ARBA00023242"/>
    </source>
</evidence>
<dbReference type="InterPro" id="IPR000504">
    <property type="entry name" value="RRM_dom"/>
</dbReference>
<dbReference type="SUPFAM" id="SSF54928">
    <property type="entry name" value="RNA-binding domain, RBD"/>
    <property type="match status" value="1"/>
</dbReference>
<dbReference type="AlphaFoldDB" id="A0AAN8PVA7"/>
<comment type="subcellular location">
    <subcellularLocation>
        <location evidence="1">Nucleus</location>
    </subcellularLocation>
</comment>
<dbReference type="PANTHER" id="PTHR13952">
    <property type="entry name" value="U1 SMALL NUCLEAR RIBONUCLEOPROTEIN 70 KD"/>
    <property type="match status" value="1"/>
</dbReference>
<dbReference type="PROSITE" id="PS50102">
    <property type="entry name" value="RRM"/>
    <property type="match status" value="1"/>
</dbReference>
<keyword evidence="5" id="KW-0694">RNA-binding</keyword>
<proteinExistence type="predicted"/>
<dbReference type="PANTHER" id="PTHR13952:SF6">
    <property type="entry name" value="U11_U12 SMALL NUCLEAR RIBONUCLEOPROTEIN 35 KDA PROTEIN"/>
    <property type="match status" value="1"/>
</dbReference>
<organism evidence="8 9">
    <name type="scientific">Patella caerulea</name>
    <name type="common">Rayed Mediterranean limpet</name>
    <dbReference type="NCBI Taxonomy" id="87958"/>
    <lineage>
        <taxon>Eukaryota</taxon>
        <taxon>Metazoa</taxon>
        <taxon>Spiralia</taxon>
        <taxon>Lophotrochozoa</taxon>
        <taxon>Mollusca</taxon>
        <taxon>Gastropoda</taxon>
        <taxon>Patellogastropoda</taxon>
        <taxon>Patelloidea</taxon>
        <taxon>Patellidae</taxon>
        <taxon>Patella</taxon>
    </lineage>
</organism>
<evidence type="ECO:0000259" key="7">
    <source>
        <dbReference type="PROSITE" id="PS50102"/>
    </source>
</evidence>
<sequence length="234" mass="27123">MNRSKDEWAPYAVEYDPLKIGSIDGTDADVHDNGITRALNAKYKPNKKVIGDPLCTLFIARLSPQTDEDKIMKTFKRYGPIRQCRLVRDIVTGFSKCYAFLEFDDEDAAKSALRCSFNLVIDEHEVFVDMECERVLKGWVPRRLGGGFGGKKESGQLRFGCKDRPFRKPYSIEQNDSRFNFNNRDKYNHGKKVDFGSGSDFRRTGNANRNLDRNWTDNNSRHRGSDRNTERYRR</sequence>
<dbReference type="InterPro" id="IPR012677">
    <property type="entry name" value="Nucleotide-bd_a/b_plait_sf"/>
</dbReference>